<dbReference type="Proteomes" id="UP000291084">
    <property type="component" value="Chromosome 8"/>
</dbReference>
<gene>
    <name evidence="1" type="primary">Vigan.08G099200</name>
    <name evidence="1" type="ORF">VIGAN_08099200</name>
</gene>
<accession>A0A0S3SNJ3</accession>
<evidence type="ECO:0000313" key="1">
    <source>
        <dbReference type="EMBL" id="BAT94393.1"/>
    </source>
</evidence>
<reference evidence="1 2" key="1">
    <citation type="journal article" date="2015" name="Sci. Rep.">
        <title>The power of single molecule real-time sequencing technology in the de novo assembly of a eukaryotic genome.</title>
        <authorList>
            <person name="Sakai H."/>
            <person name="Naito K."/>
            <person name="Ogiso-Tanaka E."/>
            <person name="Takahashi Y."/>
            <person name="Iseki K."/>
            <person name="Muto C."/>
            <person name="Satou K."/>
            <person name="Teruya K."/>
            <person name="Shiroma A."/>
            <person name="Shimoji M."/>
            <person name="Hirano T."/>
            <person name="Itoh T."/>
            <person name="Kaga A."/>
            <person name="Tomooka N."/>
        </authorList>
    </citation>
    <scope>NUCLEOTIDE SEQUENCE [LARGE SCALE GENOMIC DNA]</scope>
    <source>
        <strain evidence="2">cv. Shumari</strain>
    </source>
</reference>
<keyword evidence="2" id="KW-1185">Reference proteome</keyword>
<dbReference type="AlphaFoldDB" id="A0A0S3SNJ3"/>
<protein>
    <submittedName>
        <fullName evidence="1">Uncharacterized protein</fullName>
    </submittedName>
</protein>
<organism evidence="1 2">
    <name type="scientific">Vigna angularis var. angularis</name>
    <dbReference type="NCBI Taxonomy" id="157739"/>
    <lineage>
        <taxon>Eukaryota</taxon>
        <taxon>Viridiplantae</taxon>
        <taxon>Streptophyta</taxon>
        <taxon>Embryophyta</taxon>
        <taxon>Tracheophyta</taxon>
        <taxon>Spermatophyta</taxon>
        <taxon>Magnoliopsida</taxon>
        <taxon>eudicotyledons</taxon>
        <taxon>Gunneridae</taxon>
        <taxon>Pentapetalae</taxon>
        <taxon>rosids</taxon>
        <taxon>fabids</taxon>
        <taxon>Fabales</taxon>
        <taxon>Fabaceae</taxon>
        <taxon>Papilionoideae</taxon>
        <taxon>50 kb inversion clade</taxon>
        <taxon>NPAAA clade</taxon>
        <taxon>indigoferoid/millettioid clade</taxon>
        <taxon>Phaseoleae</taxon>
        <taxon>Vigna</taxon>
    </lineage>
</organism>
<dbReference type="EMBL" id="AP015041">
    <property type="protein sequence ID" value="BAT94393.1"/>
    <property type="molecule type" value="Genomic_DNA"/>
</dbReference>
<proteinExistence type="predicted"/>
<evidence type="ECO:0000313" key="2">
    <source>
        <dbReference type="Proteomes" id="UP000291084"/>
    </source>
</evidence>
<sequence length="70" mass="8146">ESDDRKVGRRCYLLIVFLCDFDKQKVMIEKDFTQVGVLELTSITMSELEKYWLISLVLSSSGIITAVRWK</sequence>
<name>A0A0S3SNJ3_PHAAN</name>
<feature type="non-terminal residue" evidence="1">
    <location>
        <position position="1"/>
    </location>
</feature>